<sequence length="980" mass="112120">MEYDDFQEISFDDQDNADEQVEEQQQASIMDRSESIIYYKRRVQSLTNKVNRIRQKIQHHRKIQLQFAMLLNRTVENKYGPIVVEAPVQKQTVPPLPPIHKESRTELIRILHNNLPSDVAKYIERSNVISQLLFSDTSVFDSRLRESLMRASPDIQVSFFNATIKQIKTCGRFIDKVLPLLSEFANDSSLRSQIIDSTSNYSIFFKYYLKCLDTICKLAGFSKCKVVYSTKEGQSLIFPTEKFSHIINANDSICGILMNKKLSNMTNPQKQHSFDIICEGQVFEDYPYVLSAGFNSTTSNILAGTVIALSDRTFSPVDETHLSVIVEYLTPILKLYRSIFLQIAPYHFSLLTKSISSLRATKSIMPSFPEHICEICSAAQCRLLLSKPNSAFPEIPVLPEEDSLIRQSVKLKSTFSYKNARMRPDFNKNVDDYPLLPKIASMLVAPIKNSDFVVVLYNSTIASEFTPIQKSICDSFSISLPPLIHQLAMKRQMEHISEKHKTEMMSFEKTISLIVPAIKAAINGDVLNFMEENIKPPLKCYLFMKINENEALRFPGGDLVDVSDLLSKNENFLETDRFDVNIDAGGDENVKKVIIVSNKSCACILTNTENEFDQDSMIFYQRLCNILISLIPFAYLTDSLEQCKFKQQFLRDSIRVGLSSFSKLISAEVECKFYDPPLDNDPDIDAPLVVSIETPKGIEAALVSHDNSEETKVAILSYADFLTTAFANKREKETEEKVKPFLDLFIECGILEIFKCNREELKNWIATILPLVPRARCSNLQFLRDLLKENPWVNWFNQTQHLLIILCAFLRRISDNWECKTDKKTVERLKKCKPESCPTLAAVFATKFGLTNRLSDEEIDKLIDTMHGYISGNNYHDESVILTRIRLFSMHAFKLTDNNMKYLGQALVLFARIHKFTLAPATIVERLTDECGEEGRKAEIFVAERIFLPILSFLSQRHEKLLKMNTAVRESILEARKTLR</sequence>
<reference evidence="2" key="1">
    <citation type="submission" date="2016-10" db="EMBL/GenBank/DDBJ databases">
        <authorList>
            <person name="Benchimol M."/>
            <person name="Almeida L.G."/>
            <person name="Vasconcelos A.T."/>
            <person name="Perreira-Neves A."/>
            <person name="Rosa I.A."/>
            <person name="Tasca T."/>
            <person name="Bogo M.R."/>
            <person name="de Souza W."/>
        </authorList>
    </citation>
    <scope>NUCLEOTIDE SEQUENCE [LARGE SCALE GENOMIC DNA]</scope>
    <source>
        <strain evidence="2">K</strain>
    </source>
</reference>
<dbReference type="EMBL" id="MLAK01000643">
    <property type="protein sequence ID" value="OHT09287.1"/>
    <property type="molecule type" value="Genomic_DNA"/>
</dbReference>
<protein>
    <submittedName>
        <fullName evidence="2">Uncharacterized protein</fullName>
    </submittedName>
</protein>
<feature type="region of interest" description="Disordered" evidence="1">
    <location>
        <begin position="1"/>
        <end position="27"/>
    </location>
</feature>
<dbReference type="Proteomes" id="UP000179807">
    <property type="component" value="Unassembled WGS sequence"/>
</dbReference>
<dbReference type="VEuPathDB" id="TrichDB:TRFO_21854"/>
<dbReference type="RefSeq" id="XP_068362423.1">
    <property type="nucleotide sequence ID" value="XM_068502227.1"/>
</dbReference>
<comment type="caution">
    <text evidence="2">The sequence shown here is derived from an EMBL/GenBank/DDBJ whole genome shotgun (WGS) entry which is preliminary data.</text>
</comment>
<evidence type="ECO:0000256" key="1">
    <source>
        <dbReference type="SAM" id="MobiDB-lite"/>
    </source>
</evidence>
<feature type="compositionally biased region" description="Acidic residues" evidence="1">
    <location>
        <begin position="1"/>
        <end position="22"/>
    </location>
</feature>
<gene>
    <name evidence="2" type="ORF">TRFO_21854</name>
</gene>
<dbReference type="SUPFAM" id="SSF55781">
    <property type="entry name" value="GAF domain-like"/>
    <property type="match status" value="1"/>
</dbReference>
<evidence type="ECO:0000313" key="2">
    <source>
        <dbReference type="EMBL" id="OHT09287.1"/>
    </source>
</evidence>
<dbReference type="AlphaFoldDB" id="A0A1J4KCY3"/>
<evidence type="ECO:0000313" key="3">
    <source>
        <dbReference type="Proteomes" id="UP000179807"/>
    </source>
</evidence>
<dbReference type="GeneID" id="94836931"/>
<accession>A0A1J4KCY3</accession>
<keyword evidence="3" id="KW-1185">Reference proteome</keyword>
<proteinExistence type="predicted"/>
<name>A0A1J4KCY3_9EUKA</name>
<organism evidence="2 3">
    <name type="scientific">Tritrichomonas foetus</name>
    <dbReference type="NCBI Taxonomy" id="1144522"/>
    <lineage>
        <taxon>Eukaryota</taxon>
        <taxon>Metamonada</taxon>
        <taxon>Parabasalia</taxon>
        <taxon>Tritrichomonadida</taxon>
        <taxon>Tritrichomonadidae</taxon>
        <taxon>Tritrichomonas</taxon>
    </lineage>
</organism>
<dbReference type="OrthoDB" id="10609274at2759"/>